<keyword evidence="8 19" id="KW-0812">Transmembrane</keyword>
<keyword evidence="14 19" id="KW-1133">Transmembrane helix</keyword>
<keyword evidence="12 22" id="KW-0418">Kinase</keyword>
<keyword evidence="7" id="KW-0808">Transferase</keyword>
<evidence type="ECO:0000256" key="2">
    <source>
        <dbReference type="ARBA" id="ARBA00008536"/>
    </source>
</evidence>
<feature type="signal peptide" evidence="20">
    <location>
        <begin position="1"/>
        <end position="25"/>
    </location>
</feature>
<dbReference type="GO" id="GO:0030246">
    <property type="term" value="F:carbohydrate binding"/>
    <property type="evidence" value="ECO:0007669"/>
    <property type="project" value="UniProtKB-KW"/>
</dbReference>
<evidence type="ECO:0000256" key="15">
    <source>
        <dbReference type="ARBA" id="ARBA00023136"/>
    </source>
</evidence>
<feature type="domain" description="Protein kinase" evidence="21">
    <location>
        <begin position="344"/>
        <end position="647"/>
    </location>
</feature>
<dbReference type="CDD" id="cd14066">
    <property type="entry name" value="STKc_IRAK"/>
    <property type="match status" value="1"/>
</dbReference>
<dbReference type="GO" id="GO:0002229">
    <property type="term" value="P:defense response to oomycetes"/>
    <property type="evidence" value="ECO:0007669"/>
    <property type="project" value="UniProtKB-ARBA"/>
</dbReference>
<dbReference type="InterPro" id="IPR050528">
    <property type="entry name" value="L-type_Lectin-RKs"/>
</dbReference>
<keyword evidence="10" id="KW-0430">Lectin</keyword>
<dbReference type="EC" id="2.7.11.1" evidence="4"/>
<comment type="subcellular location">
    <subcellularLocation>
        <location evidence="1">Cell membrane</location>
        <topology evidence="1">Single-pass type I membrane protein</topology>
    </subcellularLocation>
</comment>
<keyword evidence="17" id="KW-0325">Glycoprotein</keyword>
<evidence type="ECO:0000256" key="18">
    <source>
        <dbReference type="PROSITE-ProRule" id="PRU10141"/>
    </source>
</evidence>
<evidence type="ECO:0000256" key="3">
    <source>
        <dbReference type="ARBA" id="ARBA00010217"/>
    </source>
</evidence>
<dbReference type="InterPro" id="IPR000719">
    <property type="entry name" value="Prot_kinase_dom"/>
</dbReference>
<evidence type="ECO:0000256" key="4">
    <source>
        <dbReference type="ARBA" id="ARBA00012513"/>
    </source>
</evidence>
<accession>A0A9E7JPJ0</accession>
<dbReference type="FunFam" id="3.30.200.20:FF:000178">
    <property type="entry name" value="serine/threonine-protein kinase PBS1-like"/>
    <property type="match status" value="1"/>
</dbReference>
<dbReference type="PROSITE" id="PS50011">
    <property type="entry name" value="PROTEIN_KINASE_DOM"/>
    <property type="match status" value="1"/>
</dbReference>
<dbReference type="InterPro" id="IPR008271">
    <property type="entry name" value="Ser/Thr_kinase_AS"/>
</dbReference>
<comment type="similarity">
    <text evidence="3">In the C-terminal section; belongs to the protein kinase superfamily. Ser/Thr protein kinase family.</text>
</comment>
<feature type="chain" id="PRO_5039206453" description="non-specific serine/threonine protein kinase" evidence="20">
    <location>
        <begin position="26"/>
        <end position="680"/>
    </location>
</feature>
<reference evidence="22" key="1">
    <citation type="submission" date="2022-05" db="EMBL/GenBank/DDBJ databases">
        <title>The Musa troglodytarum L. genome provides insights into the mechanism of non-climacteric behaviour and enrichment of carotenoids.</title>
        <authorList>
            <person name="Wang J."/>
        </authorList>
    </citation>
    <scope>NUCLEOTIDE SEQUENCE</scope>
    <source>
        <tissue evidence="22">Leaf</tissue>
    </source>
</reference>
<dbReference type="PROSITE" id="PS00107">
    <property type="entry name" value="PROTEIN_KINASE_ATP"/>
    <property type="match status" value="1"/>
</dbReference>
<dbReference type="InterPro" id="IPR001220">
    <property type="entry name" value="Legume_lectin_dom"/>
</dbReference>
<dbReference type="InterPro" id="IPR019825">
    <property type="entry name" value="Lectin_legB_Mn/Ca_BS"/>
</dbReference>
<dbReference type="SUPFAM" id="SSF49899">
    <property type="entry name" value="Concanavalin A-like lectins/glucanases"/>
    <property type="match status" value="1"/>
</dbReference>
<name>A0A9E7JPJ0_9LILI</name>
<dbReference type="GO" id="GO:0004674">
    <property type="term" value="F:protein serine/threonine kinase activity"/>
    <property type="evidence" value="ECO:0007669"/>
    <property type="project" value="UniProtKB-KW"/>
</dbReference>
<dbReference type="Gene3D" id="1.10.510.10">
    <property type="entry name" value="Transferase(Phosphotransferase) domain 1"/>
    <property type="match status" value="1"/>
</dbReference>
<evidence type="ECO:0000259" key="21">
    <source>
        <dbReference type="PROSITE" id="PS50011"/>
    </source>
</evidence>
<evidence type="ECO:0000256" key="19">
    <source>
        <dbReference type="SAM" id="Phobius"/>
    </source>
</evidence>
<dbReference type="Gene3D" id="3.30.200.20">
    <property type="entry name" value="Phosphorylase Kinase, domain 1"/>
    <property type="match status" value="1"/>
</dbReference>
<dbReference type="Pfam" id="PF00069">
    <property type="entry name" value="Pkinase"/>
    <property type="match status" value="1"/>
</dbReference>
<dbReference type="EMBL" id="CP097504">
    <property type="protein sequence ID" value="URD88678.1"/>
    <property type="molecule type" value="Genomic_DNA"/>
</dbReference>
<gene>
    <name evidence="22" type="ORF">MUK42_27517</name>
</gene>
<dbReference type="InterPro" id="IPR011009">
    <property type="entry name" value="Kinase-like_dom_sf"/>
</dbReference>
<evidence type="ECO:0000256" key="6">
    <source>
        <dbReference type="ARBA" id="ARBA00022527"/>
    </source>
</evidence>
<dbReference type="PANTHER" id="PTHR27007">
    <property type="match status" value="1"/>
</dbReference>
<evidence type="ECO:0000256" key="8">
    <source>
        <dbReference type="ARBA" id="ARBA00022692"/>
    </source>
</evidence>
<evidence type="ECO:0000256" key="1">
    <source>
        <dbReference type="ARBA" id="ARBA00004251"/>
    </source>
</evidence>
<sequence>MPSSSQLSRCLSIVAVAVLCVVTKAQSLEFSYPYFSAQNSTDFVFSNSSSIGDGALQITPNSGNPAYQSGRVFYKEAFKLRRSNGSSLTSINTSFVFNIRSLSQPGGEGLAFILTNNPRLPTNSSGQWLGVVNNRTDNMTSNHIVAVEFDTRKSYANDLDDNHVGLDVNGIESIYQVPFGAVGINISSGADVGVSISFDAVSKSFVLYAALVNGTSAIGNTLIFSWSIDLSVYLSEDVWVGFSGSTSNFTQLNQIKRWYFSSLDTEDTGTPKKKKSLRSIWLLTMLPLLPAFAVFLYWKRKEKRRIYRYDKRVVRQDIELILEDCSKRPVRFQLKELKDATANFDPSRQLGKGGFGTVYRGYLKDFDMEVAVKRISRNSNRGEREFIAEVTTISQLSHRNLVKLIGWCNEDGELLLVYEFLHGGSLERYIFGKEGTVAELPVLDWATRYKIISGVASALDYLHHGSIKRVLHRDIKASNVMLDDEYNARLGDFGLARAIERDDKSHHSTIAVAGTRGYMAPECYFTGRASPETDVYAFGVFAMEVACGRRPGNNYARPCDEEDEFDGGGSDYIVDWLWDLHGTERILAAADPRLSEEYDEVQMERVLRLALECCHPNYQKRPSMRMALQVLGGGALPPNPAAEKPAFVWPVMNTQHEVQLPLVGLLFAGGRLSQSSIRGR</sequence>
<evidence type="ECO:0000256" key="9">
    <source>
        <dbReference type="ARBA" id="ARBA00022729"/>
    </source>
</evidence>
<evidence type="ECO:0000256" key="5">
    <source>
        <dbReference type="ARBA" id="ARBA00022475"/>
    </source>
</evidence>
<keyword evidence="9 20" id="KW-0732">Signal</keyword>
<evidence type="ECO:0000256" key="11">
    <source>
        <dbReference type="ARBA" id="ARBA00022741"/>
    </source>
</evidence>
<keyword evidence="5" id="KW-1003">Cell membrane</keyword>
<feature type="transmembrane region" description="Helical" evidence="19">
    <location>
        <begin position="280"/>
        <end position="298"/>
    </location>
</feature>
<organism evidence="22 23">
    <name type="scientific">Musa troglodytarum</name>
    <name type="common">fe'i banana</name>
    <dbReference type="NCBI Taxonomy" id="320322"/>
    <lineage>
        <taxon>Eukaryota</taxon>
        <taxon>Viridiplantae</taxon>
        <taxon>Streptophyta</taxon>
        <taxon>Embryophyta</taxon>
        <taxon>Tracheophyta</taxon>
        <taxon>Spermatophyta</taxon>
        <taxon>Magnoliopsida</taxon>
        <taxon>Liliopsida</taxon>
        <taxon>Zingiberales</taxon>
        <taxon>Musaceae</taxon>
        <taxon>Musa</taxon>
    </lineage>
</organism>
<evidence type="ECO:0000256" key="20">
    <source>
        <dbReference type="SAM" id="SignalP"/>
    </source>
</evidence>
<dbReference type="Gene3D" id="2.60.120.200">
    <property type="match status" value="1"/>
</dbReference>
<dbReference type="InterPro" id="IPR013320">
    <property type="entry name" value="ConA-like_dom_sf"/>
</dbReference>
<dbReference type="FunFam" id="1.10.510.10:FF:000240">
    <property type="entry name" value="Lectin-domain containing receptor kinase A4.3"/>
    <property type="match status" value="1"/>
</dbReference>
<protein>
    <recommendedName>
        <fullName evidence="4">non-specific serine/threonine protein kinase</fullName>
        <ecNumber evidence="4">2.7.11.1</ecNumber>
    </recommendedName>
</protein>
<keyword evidence="13 18" id="KW-0067">ATP-binding</keyword>
<comment type="similarity">
    <text evidence="2">In the N-terminal section; belongs to the leguminous lectin family.</text>
</comment>
<dbReference type="CDD" id="cd06899">
    <property type="entry name" value="lectin_legume_LecRK_Arcelin_ConA"/>
    <property type="match status" value="1"/>
</dbReference>
<dbReference type="GO" id="GO:0005886">
    <property type="term" value="C:plasma membrane"/>
    <property type="evidence" value="ECO:0007669"/>
    <property type="project" value="UniProtKB-SubCell"/>
</dbReference>
<dbReference type="OrthoDB" id="4062651at2759"/>
<dbReference type="Proteomes" id="UP001055439">
    <property type="component" value="Chromosome 2"/>
</dbReference>
<proteinExistence type="inferred from homology"/>
<evidence type="ECO:0000256" key="16">
    <source>
        <dbReference type="ARBA" id="ARBA00023170"/>
    </source>
</evidence>
<dbReference type="PROSITE" id="PS00108">
    <property type="entry name" value="PROTEIN_KINASE_ST"/>
    <property type="match status" value="1"/>
</dbReference>
<dbReference type="InterPro" id="IPR017441">
    <property type="entry name" value="Protein_kinase_ATP_BS"/>
</dbReference>
<dbReference type="GO" id="GO:0005524">
    <property type="term" value="F:ATP binding"/>
    <property type="evidence" value="ECO:0007669"/>
    <property type="project" value="UniProtKB-UniRule"/>
</dbReference>
<dbReference type="SMART" id="SM00220">
    <property type="entry name" value="S_TKc"/>
    <property type="match status" value="1"/>
</dbReference>
<keyword evidence="15 19" id="KW-0472">Membrane</keyword>
<evidence type="ECO:0000256" key="10">
    <source>
        <dbReference type="ARBA" id="ARBA00022734"/>
    </source>
</evidence>
<evidence type="ECO:0000313" key="22">
    <source>
        <dbReference type="EMBL" id="URD88678.1"/>
    </source>
</evidence>
<feature type="binding site" evidence="18">
    <location>
        <position position="373"/>
    </location>
    <ligand>
        <name>ATP</name>
        <dbReference type="ChEBI" id="CHEBI:30616"/>
    </ligand>
</feature>
<evidence type="ECO:0000256" key="7">
    <source>
        <dbReference type="ARBA" id="ARBA00022679"/>
    </source>
</evidence>
<evidence type="ECO:0000256" key="13">
    <source>
        <dbReference type="ARBA" id="ARBA00022840"/>
    </source>
</evidence>
<evidence type="ECO:0000256" key="14">
    <source>
        <dbReference type="ARBA" id="ARBA00022989"/>
    </source>
</evidence>
<dbReference type="Pfam" id="PF00139">
    <property type="entry name" value="Lectin_legB"/>
    <property type="match status" value="1"/>
</dbReference>
<dbReference type="SUPFAM" id="SSF56112">
    <property type="entry name" value="Protein kinase-like (PK-like)"/>
    <property type="match status" value="1"/>
</dbReference>
<keyword evidence="6" id="KW-0723">Serine/threonine-protein kinase</keyword>
<keyword evidence="23" id="KW-1185">Reference proteome</keyword>
<keyword evidence="11 18" id="KW-0547">Nucleotide-binding</keyword>
<dbReference type="PROSITE" id="PS00307">
    <property type="entry name" value="LECTIN_LEGUME_BETA"/>
    <property type="match status" value="1"/>
</dbReference>
<keyword evidence="16 22" id="KW-0675">Receptor</keyword>
<evidence type="ECO:0000313" key="23">
    <source>
        <dbReference type="Proteomes" id="UP001055439"/>
    </source>
</evidence>
<evidence type="ECO:0000256" key="17">
    <source>
        <dbReference type="ARBA" id="ARBA00023180"/>
    </source>
</evidence>
<dbReference type="AlphaFoldDB" id="A0A9E7JPJ0"/>
<evidence type="ECO:0000256" key="12">
    <source>
        <dbReference type="ARBA" id="ARBA00022777"/>
    </source>
</evidence>